<dbReference type="EMBL" id="JANUGP010000021">
    <property type="protein sequence ID" value="MCS0604339.1"/>
    <property type="molecule type" value="Genomic_DNA"/>
</dbReference>
<evidence type="ECO:0000256" key="2">
    <source>
        <dbReference type="SAM" id="SignalP"/>
    </source>
</evidence>
<keyword evidence="4" id="KW-1185">Reference proteome</keyword>
<feature type="compositionally biased region" description="Low complexity" evidence="1">
    <location>
        <begin position="31"/>
        <end position="49"/>
    </location>
</feature>
<feature type="region of interest" description="Disordered" evidence="1">
    <location>
        <begin position="31"/>
        <end position="104"/>
    </location>
</feature>
<feature type="compositionally biased region" description="Basic residues" evidence="1">
    <location>
        <begin position="94"/>
        <end position="104"/>
    </location>
</feature>
<reference evidence="3 4" key="1">
    <citation type="submission" date="2022-08" db="EMBL/GenBank/DDBJ databases">
        <authorList>
            <person name="Somphong A."/>
            <person name="Phongsopitanun W."/>
        </authorList>
    </citation>
    <scope>NUCLEOTIDE SEQUENCE [LARGE SCALE GENOMIC DNA]</scope>
    <source>
        <strain evidence="3 4">LP11</strain>
    </source>
</reference>
<dbReference type="RefSeq" id="WP_258781017.1">
    <property type="nucleotide sequence ID" value="NZ_JANUGP010000021.1"/>
</dbReference>
<sequence length="144" mass="15699">MPPRLLTLLALILLAVTGCATVTPHPRAPLAPYGSASPASATPPSQRSALVRAEAERQRHPAERRPATPGPRPHRTLPARRSAPHAGPAPQHRERPRTHAPRTVRHRVPAVRQVPGDEQMRRLCRRADGVASSRIAGLCHRTWG</sequence>
<name>A0ABT2B750_9ACTN</name>
<proteinExistence type="predicted"/>
<evidence type="ECO:0000256" key="1">
    <source>
        <dbReference type="SAM" id="MobiDB-lite"/>
    </source>
</evidence>
<protein>
    <recommendedName>
        <fullName evidence="5">Lipoprotein</fullName>
    </recommendedName>
</protein>
<comment type="caution">
    <text evidence="3">The sequence shown here is derived from an EMBL/GenBank/DDBJ whole genome shotgun (WGS) entry which is preliminary data.</text>
</comment>
<gene>
    <name evidence="3" type="ORF">NX794_24455</name>
</gene>
<evidence type="ECO:0008006" key="5">
    <source>
        <dbReference type="Google" id="ProtNLM"/>
    </source>
</evidence>
<feature type="signal peptide" evidence="2">
    <location>
        <begin position="1"/>
        <end position="20"/>
    </location>
</feature>
<dbReference type="Proteomes" id="UP001205612">
    <property type="component" value="Unassembled WGS sequence"/>
</dbReference>
<feature type="chain" id="PRO_5045720794" description="Lipoprotein" evidence="2">
    <location>
        <begin position="21"/>
        <end position="144"/>
    </location>
</feature>
<evidence type="ECO:0000313" key="4">
    <source>
        <dbReference type="Proteomes" id="UP001205612"/>
    </source>
</evidence>
<organism evidence="3 4">
    <name type="scientific">Streptomyces pyxinicus</name>
    <dbReference type="NCBI Taxonomy" id="2970331"/>
    <lineage>
        <taxon>Bacteria</taxon>
        <taxon>Bacillati</taxon>
        <taxon>Actinomycetota</taxon>
        <taxon>Actinomycetes</taxon>
        <taxon>Kitasatosporales</taxon>
        <taxon>Streptomycetaceae</taxon>
        <taxon>Streptomyces</taxon>
    </lineage>
</organism>
<dbReference type="PROSITE" id="PS51257">
    <property type="entry name" value="PROKAR_LIPOPROTEIN"/>
    <property type="match status" value="1"/>
</dbReference>
<feature type="compositionally biased region" description="Basic and acidic residues" evidence="1">
    <location>
        <begin position="53"/>
        <end position="66"/>
    </location>
</feature>
<accession>A0ABT2B750</accession>
<evidence type="ECO:0000313" key="3">
    <source>
        <dbReference type="EMBL" id="MCS0604339.1"/>
    </source>
</evidence>
<keyword evidence="2" id="KW-0732">Signal</keyword>